<protein>
    <submittedName>
        <fullName evidence="1">Rhamnosyl transferase</fullName>
    </submittedName>
</protein>
<evidence type="ECO:0000313" key="2">
    <source>
        <dbReference type="Proteomes" id="UP001163156"/>
    </source>
</evidence>
<accession>A0ABY6ML85</accession>
<reference evidence="1" key="1">
    <citation type="submission" date="2022-10" db="EMBL/GenBank/DDBJ databases">
        <title>Algoriphagus sp. a novel bacteria isolate from halophytes salicornia europaea.</title>
        <authorList>
            <person name="Peng Y."/>
            <person name="Jiang L."/>
            <person name="Lee J."/>
        </authorList>
    </citation>
    <scope>NUCLEOTIDE SEQUENCE</scope>
    <source>
        <strain evidence="1">TR-M5</strain>
    </source>
</reference>
<dbReference type="GO" id="GO:0016740">
    <property type="term" value="F:transferase activity"/>
    <property type="evidence" value="ECO:0007669"/>
    <property type="project" value="UniProtKB-KW"/>
</dbReference>
<dbReference type="EMBL" id="CP110226">
    <property type="protein sequence ID" value="UZD23938.1"/>
    <property type="molecule type" value="Genomic_DNA"/>
</dbReference>
<gene>
    <name evidence="1" type="ORF">OM944_05455</name>
</gene>
<dbReference type="Pfam" id="PF11316">
    <property type="entry name" value="Rhamno_transf"/>
    <property type="match status" value="1"/>
</dbReference>
<dbReference type="Proteomes" id="UP001163156">
    <property type="component" value="Chromosome"/>
</dbReference>
<keyword evidence="2" id="KW-1185">Reference proteome</keyword>
<evidence type="ECO:0000313" key="1">
    <source>
        <dbReference type="EMBL" id="UZD23938.1"/>
    </source>
</evidence>
<keyword evidence="1" id="KW-0808">Transferase</keyword>
<name>A0ABY6ML85_9BACT</name>
<dbReference type="RefSeq" id="WP_264810649.1">
    <property type="nucleotide sequence ID" value="NZ_CP110226.1"/>
</dbReference>
<dbReference type="InterPro" id="IPR021466">
    <property type="entry name" value="Put_rhamnosyl_transferase"/>
</dbReference>
<sequence>MFSHFLITRFNVGYIEQIKYDDPNEWLKQRIKFFEKYCYPSVFNQSDKDFIWLIFFDNRTPIEYLNLIRNVDTGNLISICFANNWTRAKEIVKKEIITFFNENSDSNRVLITTRLDNDDMISKNYIKIVKTYAESNLNESDCFALNFPDGYVYDLINHMILRKRQFSNPFISLVERNNSFETILFDYHENISEKVKTYNIYGLEFFFQIVHGKNLMNKSIGIPKILFDGQLINFLDDYEIQVSTIFMRLNWKLRWVVNRGVSKIRRWIY</sequence>
<organism evidence="1 2">
    <name type="scientific">Algoriphagus halophytocola</name>
    <dbReference type="NCBI Taxonomy" id="2991499"/>
    <lineage>
        <taxon>Bacteria</taxon>
        <taxon>Pseudomonadati</taxon>
        <taxon>Bacteroidota</taxon>
        <taxon>Cytophagia</taxon>
        <taxon>Cytophagales</taxon>
        <taxon>Cyclobacteriaceae</taxon>
        <taxon>Algoriphagus</taxon>
    </lineage>
</organism>
<proteinExistence type="predicted"/>